<dbReference type="PANTHER" id="PTHR11910">
    <property type="entry name" value="ATP SYNTHASE DELTA CHAIN"/>
    <property type="match status" value="1"/>
</dbReference>
<dbReference type="Gene3D" id="1.10.520.20">
    <property type="entry name" value="N-terminal domain of the delta subunit of the F1F0-ATP synthase"/>
    <property type="match status" value="1"/>
</dbReference>
<name>B6G0M1_PEPHT</name>
<comment type="subcellular location">
    <subcellularLocation>
        <location evidence="8">Cell membrane</location>
        <topology evidence="8">Peripheral membrane protein</topology>
    </subcellularLocation>
    <subcellularLocation>
        <location evidence="1">Membrane</location>
    </subcellularLocation>
</comment>
<accession>B6G0M1</accession>
<proteinExistence type="inferred from homology"/>
<dbReference type="NCBIfam" id="NF009975">
    <property type="entry name" value="PRK13436.1"/>
    <property type="match status" value="1"/>
</dbReference>
<comment type="similarity">
    <text evidence="8">Belongs to the ATPase delta chain family.</text>
</comment>
<dbReference type="EMBL" id="ABWP01000066">
    <property type="protein sequence ID" value="EEA84717.1"/>
    <property type="molecule type" value="Genomic_DNA"/>
</dbReference>
<dbReference type="SUPFAM" id="SSF47928">
    <property type="entry name" value="N-terminal domain of the delta subunit of the F1F0-ATP synthase"/>
    <property type="match status" value="1"/>
</dbReference>
<comment type="caution">
    <text evidence="9">The sequence shown here is derived from an EMBL/GenBank/DDBJ whole genome shotgun (WGS) entry which is preliminary data.</text>
</comment>
<evidence type="ECO:0000256" key="5">
    <source>
        <dbReference type="ARBA" id="ARBA00023136"/>
    </source>
</evidence>
<evidence type="ECO:0000256" key="3">
    <source>
        <dbReference type="ARBA" id="ARBA00022781"/>
    </source>
</evidence>
<dbReference type="HOGENOM" id="CLU_085114_1_1_9"/>
<evidence type="ECO:0000256" key="7">
    <source>
        <dbReference type="ARBA" id="ARBA00023310"/>
    </source>
</evidence>
<dbReference type="STRING" id="500633.CLOHIR_01677"/>
<dbReference type="eggNOG" id="COG0712">
    <property type="taxonomic scope" value="Bacteria"/>
</dbReference>
<keyword evidence="7 8" id="KW-0066">ATP synthesis</keyword>
<dbReference type="NCBIfam" id="TIGR01145">
    <property type="entry name" value="ATP_synt_delta"/>
    <property type="match status" value="1"/>
</dbReference>
<dbReference type="AlphaFoldDB" id="B6G0M1"/>
<organism evidence="9 10">
    <name type="scientific">Peptacetobacter hiranonis (strain DSM 13275 / JCM 10541 / KCTC 15199 / TO-931)</name>
    <name type="common">Clostridium hiranonis</name>
    <dbReference type="NCBI Taxonomy" id="500633"/>
    <lineage>
        <taxon>Bacteria</taxon>
        <taxon>Bacillati</taxon>
        <taxon>Bacillota</taxon>
        <taxon>Clostridia</taxon>
        <taxon>Peptostreptococcales</taxon>
        <taxon>Peptostreptococcaceae</taxon>
        <taxon>Peptacetobacter</taxon>
    </lineage>
</organism>
<evidence type="ECO:0000313" key="9">
    <source>
        <dbReference type="EMBL" id="EEA84717.1"/>
    </source>
</evidence>
<protein>
    <recommendedName>
        <fullName evidence="8">ATP synthase subunit delta</fullName>
    </recommendedName>
    <alternativeName>
        <fullName evidence="8">ATP synthase F(1) sector subunit delta</fullName>
    </alternativeName>
    <alternativeName>
        <fullName evidence="8">F-type ATPase subunit delta</fullName>
        <shortName evidence="8">F-ATPase subunit delta</shortName>
    </alternativeName>
</protein>
<evidence type="ECO:0000256" key="1">
    <source>
        <dbReference type="ARBA" id="ARBA00004370"/>
    </source>
</evidence>
<gene>
    <name evidence="8 9" type="primary">atpH</name>
    <name evidence="9" type="ORF">CLOHIR_01677</name>
</gene>
<dbReference type="Pfam" id="PF00213">
    <property type="entry name" value="OSCP"/>
    <property type="match status" value="1"/>
</dbReference>
<dbReference type="InterPro" id="IPR000711">
    <property type="entry name" value="ATPase_OSCP/dsu"/>
</dbReference>
<keyword evidence="5 8" id="KW-0472">Membrane</keyword>
<dbReference type="GO" id="GO:0016787">
    <property type="term" value="F:hydrolase activity"/>
    <property type="evidence" value="ECO:0007669"/>
    <property type="project" value="UniProtKB-KW"/>
</dbReference>
<keyword evidence="9" id="KW-0378">Hydrolase</keyword>
<dbReference type="GO" id="GO:0045259">
    <property type="term" value="C:proton-transporting ATP synthase complex"/>
    <property type="evidence" value="ECO:0007669"/>
    <property type="project" value="UniProtKB-KW"/>
</dbReference>
<dbReference type="NCBIfam" id="NF004403">
    <property type="entry name" value="PRK05758.2-4"/>
    <property type="match status" value="1"/>
</dbReference>
<dbReference type="RefSeq" id="WP_006441182.1">
    <property type="nucleotide sequence ID" value="NZ_DS995685.1"/>
</dbReference>
<dbReference type="Proteomes" id="UP000003178">
    <property type="component" value="Unassembled WGS sequence"/>
</dbReference>
<reference evidence="9 10" key="1">
    <citation type="submission" date="2008-09" db="EMBL/GenBank/DDBJ databases">
        <authorList>
            <person name="Fulton L."/>
            <person name="Clifton S."/>
            <person name="Fulton B."/>
            <person name="Xu J."/>
            <person name="Minx P."/>
            <person name="Pepin K.H."/>
            <person name="Johnson M."/>
            <person name="Thiruvilangam P."/>
            <person name="Bhonagiri V."/>
            <person name="Nash W.E."/>
            <person name="Mardis E.R."/>
            <person name="Wilson R.K."/>
        </authorList>
    </citation>
    <scope>NUCLEOTIDE SEQUENCE [LARGE SCALE GENOMIC DNA]</scope>
    <source>
        <strain evidence="9 10">DSM 13275</strain>
    </source>
</reference>
<dbReference type="PRINTS" id="PR00125">
    <property type="entry name" value="ATPASEDELTA"/>
</dbReference>
<reference evidence="9 10" key="2">
    <citation type="submission" date="2008-10" db="EMBL/GenBank/DDBJ databases">
        <title>Draft genome sequence of Clostridium hiranonis (DSM 13275).</title>
        <authorList>
            <person name="Sudarsanam P."/>
            <person name="Ley R."/>
            <person name="Guruge J."/>
            <person name="Turnbaugh P.J."/>
            <person name="Mahowald M."/>
            <person name="Liep D."/>
            <person name="Gordon J."/>
        </authorList>
    </citation>
    <scope>NUCLEOTIDE SEQUENCE [LARGE SCALE GENOMIC DNA]</scope>
    <source>
        <strain evidence="9 10">DSM 13275</strain>
    </source>
</reference>
<dbReference type="GO" id="GO:0046933">
    <property type="term" value="F:proton-transporting ATP synthase activity, rotational mechanism"/>
    <property type="evidence" value="ECO:0007669"/>
    <property type="project" value="UniProtKB-UniRule"/>
</dbReference>
<keyword evidence="10" id="KW-1185">Reference proteome</keyword>
<dbReference type="InterPro" id="IPR026015">
    <property type="entry name" value="ATP_synth_OSCP/delta_N_sf"/>
</dbReference>
<sequence>MIDESAPVYAKAMFDVAEETETTDEVLAQFSEVVKTIKENKDLSDVLKTPFILADDKKAILEKIFSDTTDIYLINFLKVLIDRKKIRYIDDVYHRFVKLVNDKKTLEKGTVYSVVALSDEEIKELEAKMSKKFSRVVKLENKIDKSLMGGVFIKIGNKEIDGTVRSRINGLKKELSKMI</sequence>
<keyword evidence="2 8" id="KW-0813">Transport</keyword>
<keyword evidence="8" id="KW-1003">Cell membrane</keyword>
<dbReference type="InterPro" id="IPR020781">
    <property type="entry name" value="ATPase_OSCP/d_CS"/>
</dbReference>
<evidence type="ECO:0000256" key="4">
    <source>
        <dbReference type="ARBA" id="ARBA00023065"/>
    </source>
</evidence>
<keyword evidence="4 8" id="KW-0406">Ion transport</keyword>
<comment type="function">
    <text evidence="8">F(1)F(0) ATP synthase produces ATP from ADP in the presence of a proton or sodium gradient. F-type ATPases consist of two structural domains, F(1) containing the extramembraneous catalytic core and F(0) containing the membrane proton channel, linked together by a central stalk and a peripheral stalk. During catalysis, ATP synthesis in the catalytic domain of F(1) is coupled via a rotary mechanism of the central stalk subunits to proton translocation.</text>
</comment>
<evidence type="ECO:0000256" key="6">
    <source>
        <dbReference type="ARBA" id="ARBA00023196"/>
    </source>
</evidence>
<dbReference type="OrthoDB" id="9802471at2"/>
<dbReference type="HAMAP" id="MF_01416">
    <property type="entry name" value="ATP_synth_delta_bact"/>
    <property type="match status" value="1"/>
</dbReference>
<keyword evidence="3 8" id="KW-0375">Hydrogen ion transport</keyword>
<dbReference type="GO" id="GO:0005886">
    <property type="term" value="C:plasma membrane"/>
    <property type="evidence" value="ECO:0007669"/>
    <property type="project" value="UniProtKB-SubCell"/>
</dbReference>
<evidence type="ECO:0000313" key="10">
    <source>
        <dbReference type="Proteomes" id="UP000003178"/>
    </source>
</evidence>
<evidence type="ECO:0000256" key="8">
    <source>
        <dbReference type="HAMAP-Rule" id="MF_01416"/>
    </source>
</evidence>
<comment type="function">
    <text evidence="8">This protein is part of the stalk that links CF(0) to CF(1). It either transmits conformational changes from CF(0) to CF(1) or is implicated in proton conduction.</text>
</comment>
<keyword evidence="6 8" id="KW-0139">CF(1)</keyword>
<dbReference type="PROSITE" id="PS00389">
    <property type="entry name" value="ATPASE_DELTA"/>
    <property type="match status" value="1"/>
</dbReference>
<evidence type="ECO:0000256" key="2">
    <source>
        <dbReference type="ARBA" id="ARBA00022448"/>
    </source>
</evidence>